<gene>
    <name evidence="2" type="ORF">FHS52_000212</name>
    <name evidence="3" type="ORF">GRI59_05520</name>
</gene>
<feature type="transmembrane region" description="Helical" evidence="1">
    <location>
        <begin position="61"/>
        <end position="80"/>
    </location>
</feature>
<proteinExistence type="predicted"/>
<dbReference type="Proteomes" id="UP000430021">
    <property type="component" value="Unassembled WGS sequence"/>
</dbReference>
<evidence type="ECO:0000313" key="3">
    <source>
        <dbReference type="EMBL" id="MXP38073.1"/>
    </source>
</evidence>
<comment type="caution">
    <text evidence="3">The sequence shown here is derived from an EMBL/GenBank/DDBJ whole genome shotgun (WGS) entry which is preliminary data.</text>
</comment>
<dbReference type="AlphaFoldDB" id="A0A6I4UKY9"/>
<keyword evidence="1" id="KW-1133">Transmembrane helix</keyword>
<sequence>MIGDLWRTSVELARSRALHIALMCVVPYACVLVGLDVAAHYGDATGAALPTQFFMSQDGSFAEFLEYSLTGASAVMLFVLWLRTRALVYLTSAVLFVWMTLDNWGEVHEQLGFSFAADMPIFAWIPVHPNHLAETLVFGVIGLVWLVGMVVALRQSDRRAAIHGVLIAMCIAGAAVFGVAVDMVTSWGEHTPGVLNLLAFIEDEGEFAMIVVLFALCVGIFDVEGRRLKSDTAEHRGLRTASA</sequence>
<feature type="transmembrane region" description="Helical" evidence="1">
    <location>
        <begin position="165"/>
        <end position="187"/>
    </location>
</feature>
<evidence type="ECO:0008006" key="6">
    <source>
        <dbReference type="Google" id="ProtNLM"/>
    </source>
</evidence>
<feature type="transmembrane region" description="Helical" evidence="1">
    <location>
        <begin position="207"/>
        <end position="223"/>
    </location>
</feature>
<evidence type="ECO:0000313" key="4">
    <source>
        <dbReference type="Proteomes" id="UP000430021"/>
    </source>
</evidence>
<organism evidence="3 4">
    <name type="scientific">Erythrobacter ramosus</name>
    <dbReference type="NCBI Taxonomy" id="35811"/>
    <lineage>
        <taxon>Bacteria</taxon>
        <taxon>Pseudomonadati</taxon>
        <taxon>Pseudomonadota</taxon>
        <taxon>Alphaproteobacteria</taxon>
        <taxon>Sphingomonadales</taxon>
        <taxon>Erythrobacteraceae</taxon>
        <taxon>Erythrobacter/Porphyrobacter group</taxon>
        <taxon>Erythrobacter</taxon>
    </lineage>
</organism>
<reference evidence="3 4" key="1">
    <citation type="submission" date="2019-12" db="EMBL/GenBank/DDBJ databases">
        <title>Genomic-based taxomic classification of the family Erythrobacteraceae.</title>
        <authorList>
            <person name="Xu L."/>
        </authorList>
    </citation>
    <scope>NUCLEOTIDE SEQUENCE [LARGE SCALE GENOMIC DNA]</scope>
    <source>
        <strain evidence="3 4">JCM 10282</strain>
    </source>
</reference>
<reference evidence="2 5" key="2">
    <citation type="submission" date="2020-08" db="EMBL/GenBank/DDBJ databases">
        <title>Genomic Encyclopedia of Type Strains, Phase IV (KMG-IV): sequencing the most valuable type-strain genomes for metagenomic binning, comparative biology and taxonomic classification.</title>
        <authorList>
            <person name="Goeker M."/>
        </authorList>
    </citation>
    <scope>NUCLEOTIDE SEQUENCE [LARGE SCALE GENOMIC DNA]</scope>
    <source>
        <strain evidence="2 5">DSM 8510</strain>
    </source>
</reference>
<keyword evidence="1" id="KW-0472">Membrane</keyword>
<evidence type="ECO:0000256" key="1">
    <source>
        <dbReference type="SAM" id="Phobius"/>
    </source>
</evidence>
<dbReference type="EMBL" id="WTYB01000001">
    <property type="protein sequence ID" value="MXP38073.1"/>
    <property type="molecule type" value="Genomic_DNA"/>
</dbReference>
<feature type="transmembrane region" description="Helical" evidence="1">
    <location>
        <begin position="136"/>
        <end position="153"/>
    </location>
</feature>
<feature type="transmembrane region" description="Helical" evidence="1">
    <location>
        <begin position="20"/>
        <end position="41"/>
    </location>
</feature>
<keyword evidence="5" id="KW-1185">Reference proteome</keyword>
<name>A0A6I4UKY9_9SPHN</name>
<keyword evidence="1" id="KW-0812">Transmembrane</keyword>
<dbReference type="OrthoDB" id="7422991at2"/>
<evidence type="ECO:0000313" key="5">
    <source>
        <dbReference type="Proteomes" id="UP000548685"/>
    </source>
</evidence>
<dbReference type="EMBL" id="JACICE010000001">
    <property type="protein sequence ID" value="MBB3774269.1"/>
    <property type="molecule type" value="Genomic_DNA"/>
</dbReference>
<dbReference type="Proteomes" id="UP000548685">
    <property type="component" value="Unassembled WGS sequence"/>
</dbReference>
<accession>A0A6I4UKY9</accession>
<evidence type="ECO:0000313" key="2">
    <source>
        <dbReference type="EMBL" id="MBB3774269.1"/>
    </source>
</evidence>
<protein>
    <recommendedName>
        <fullName evidence="6">DUF998 domain-containing protein</fullName>
    </recommendedName>
</protein>
<dbReference type="RefSeq" id="WP_160760150.1">
    <property type="nucleotide sequence ID" value="NZ_BAAADZ010000002.1"/>
</dbReference>
<feature type="transmembrane region" description="Helical" evidence="1">
    <location>
        <begin position="87"/>
        <end position="105"/>
    </location>
</feature>